<dbReference type="PROSITE" id="PS50016">
    <property type="entry name" value="ZF_PHD_2"/>
    <property type="match status" value="1"/>
</dbReference>
<dbReference type="Pfam" id="PF22908">
    <property type="entry name" value="PHD_NSD"/>
    <property type="match status" value="1"/>
</dbReference>
<dbReference type="InterPro" id="IPR011011">
    <property type="entry name" value="Znf_FYVE_PHD"/>
</dbReference>
<feature type="domain" description="PHD-type" evidence="6">
    <location>
        <begin position="266"/>
        <end position="319"/>
    </location>
</feature>
<evidence type="ECO:0000256" key="2">
    <source>
        <dbReference type="ARBA" id="ARBA00022771"/>
    </source>
</evidence>
<evidence type="ECO:0000256" key="4">
    <source>
        <dbReference type="PROSITE-ProRule" id="PRU00146"/>
    </source>
</evidence>
<keyword evidence="2 4" id="KW-0863">Zinc-finger</keyword>
<dbReference type="InterPro" id="IPR019787">
    <property type="entry name" value="Znf_PHD-finger"/>
</dbReference>
<evidence type="ECO:0000256" key="1">
    <source>
        <dbReference type="ARBA" id="ARBA00022723"/>
    </source>
</evidence>
<reference evidence="7" key="1">
    <citation type="submission" date="2021-01" db="EMBL/GenBank/DDBJ databases">
        <authorList>
            <person name="Corre E."/>
            <person name="Pelletier E."/>
            <person name="Niang G."/>
            <person name="Scheremetjew M."/>
            <person name="Finn R."/>
            <person name="Kale V."/>
            <person name="Holt S."/>
            <person name="Cochrane G."/>
            <person name="Meng A."/>
            <person name="Brown T."/>
            <person name="Cohen L."/>
        </authorList>
    </citation>
    <scope>NUCLEOTIDE SEQUENCE</scope>
    <source>
        <strain evidence="7">CCMP722</strain>
    </source>
</reference>
<dbReference type="PANTHER" id="PTHR46235:SF3">
    <property type="entry name" value="PHD FINGER-CONTAINING PROTEIN DDB_G0268158"/>
    <property type="match status" value="1"/>
</dbReference>
<dbReference type="SMART" id="SM00184">
    <property type="entry name" value="RING"/>
    <property type="match status" value="2"/>
</dbReference>
<dbReference type="SMART" id="SM00249">
    <property type="entry name" value="PHD"/>
    <property type="match status" value="3"/>
</dbReference>
<evidence type="ECO:0000259" key="6">
    <source>
        <dbReference type="PROSITE" id="PS50016"/>
    </source>
</evidence>
<dbReference type="InterPro" id="IPR019786">
    <property type="entry name" value="Zinc_finger_PHD-type_CS"/>
</dbReference>
<dbReference type="Pfam" id="PF00628">
    <property type="entry name" value="PHD"/>
    <property type="match status" value="1"/>
</dbReference>
<feature type="compositionally biased region" description="Basic residues" evidence="5">
    <location>
        <begin position="230"/>
        <end position="249"/>
    </location>
</feature>
<dbReference type="InterPro" id="IPR013083">
    <property type="entry name" value="Znf_RING/FYVE/PHD"/>
</dbReference>
<dbReference type="CDD" id="cd15565">
    <property type="entry name" value="PHD2_NSD"/>
    <property type="match status" value="1"/>
</dbReference>
<dbReference type="PANTHER" id="PTHR46235">
    <property type="entry name" value="PHD FINGER-CONTAINING PROTEIN DDB_G0268158"/>
    <property type="match status" value="1"/>
</dbReference>
<dbReference type="EMBL" id="HBFA01037964">
    <property type="protein sequence ID" value="CAD8689203.1"/>
    <property type="molecule type" value="Transcribed_RNA"/>
</dbReference>
<feature type="compositionally biased region" description="Basic and acidic residues" evidence="5">
    <location>
        <begin position="496"/>
        <end position="510"/>
    </location>
</feature>
<dbReference type="SUPFAM" id="SSF57903">
    <property type="entry name" value="FYVE/PHD zinc finger"/>
    <property type="match status" value="1"/>
</dbReference>
<dbReference type="GO" id="GO:0006338">
    <property type="term" value="P:chromatin remodeling"/>
    <property type="evidence" value="ECO:0007669"/>
    <property type="project" value="UniProtKB-ARBA"/>
</dbReference>
<dbReference type="AlphaFoldDB" id="A0A7S0WXZ3"/>
<dbReference type="Gene3D" id="3.30.40.10">
    <property type="entry name" value="Zinc/RING finger domain, C3HC4 (zinc finger)"/>
    <property type="match status" value="2"/>
</dbReference>
<accession>A0A7S0WXZ3</accession>
<organism evidence="7">
    <name type="scientific">Pyramimonas obovata</name>
    <dbReference type="NCBI Taxonomy" id="1411642"/>
    <lineage>
        <taxon>Eukaryota</taxon>
        <taxon>Viridiplantae</taxon>
        <taxon>Chlorophyta</taxon>
        <taxon>Pyramimonadophyceae</taxon>
        <taxon>Pyramimonadales</taxon>
        <taxon>Pyramimonadaceae</taxon>
        <taxon>Pyramimonas</taxon>
        <taxon>Pyramimonas incertae sedis</taxon>
    </lineage>
</organism>
<dbReference type="PROSITE" id="PS01359">
    <property type="entry name" value="ZF_PHD_1"/>
    <property type="match status" value="1"/>
</dbReference>
<evidence type="ECO:0000256" key="3">
    <source>
        <dbReference type="ARBA" id="ARBA00022833"/>
    </source>
</evidence>
<keyword evidence="1" id="KW-0479">Metal-binding</keyword>
<evidence type="ECO:0000313" key="7">
    <source>
        <dbReference type="EMBL" id="CAD8689203.1"/>
    </source>
</evidence>
<sequence length="699" mass="77500">MRVNLRGGIREAQPKPVLNAIEKCKVVSVQCLQQFVEDSQEPQYLLRVQLTRTSRSRLSDWVCDGENIFHLFVDLYASAATVGSPEFVIDWDRYKAPDNNWARGDKFQMFWRDTSSPELGAWWPGKVVDIRPRMPGEDGYMFPESPWGAVLVKWDDEPDGEPDRVNVWELAELSSQRTTGRRQERAPAQRATAVNDTYGGEAYYDGSSYDDIYEHMYSDPDSNDEEFRPRHQRSRAAGRGRKGATKREHRPPTLHGSKFRKVDRNSYFCYICGDGGELLECDGACLRSFHADCLPADHLPPSEQPDSQPEWFCKDCSLGFAACAACHVKGKAGVEVFKCRMGTCGHFFHTSCLRLLPRVKWHPAPDGDSSDALQSFTCPTHYCTGCHMSGDALRMINCWHCIDAYHTCCLPRSVMKLNEKNCKCDACIRFDASLESTSAGPQAVASSSSRPVNTASKRQRLPQPSLAPANPNSNTTLKHEVIHILDSDSEMEQTDEEARRMESSRADRRGATSSSGFSAATSSRTGEASSGGTVCMPPSGCEPKVPRRRLGLELPSYCTDPNPPRIVEVKSNGESVTKELKGKTVFYFGPHKRGGGCDWEVSCAGIKLHSRLDVERPGDGSRAVTRLMFLHPHRAADTPLLLNGATLVGRSQIVLKHGDIISINSQKFLFEHKVAGQDSAAPSSSGTKRIRITLADPSG</sequence>
<feature type="region of interest" description="Disordered" evidence="5">
    <location>
        <begin position="439"/>
        <end position="539"/>
    </location>
</feature>
<gene>
    <name evidence="7" type="ORF">POBO1169_LOCUS19001</name>
</gene>
<protein>
    <recommendedName>
        <fullName evidence="6">PHD-type domain-containing protein</fullName>
    </recommendedName>
</protein>
<dbReference type="InterPro" id="IPR001965">
    <property type="entry name" value="Znf_PHD"/>
</dbReference>
<feature type="region of interest" description="Disordered" evidence="5">
    <location>
        <begin position="216"/>
        <end position="256"/>
    </location>
</feature>
<feature type="compositionally biased region" description="Basic and acidic residues" evidence="5">
    <location>
        <begin position="477"/>
        <end position="486"/>
    </location>
</feature>
<keyword evidence="3" id="KW-0862">Zinc</keyword>
<feature type="compositionally biased region" description="Polar residues" evidence="5">
    <location>
        <begin position="439"/>
        <end position="456"/>
    </location>
</feature>
<proteinExistence type="predicted"/>
<name>A0A7S0WXZ3_9CHLO</name>
<dbReference type="InterPro" id="IPR055198">
    <property type="entry name" value="NSD_PHD"/>
</dbReference>
<dbReference type="InterPro" id="IPR001841">
    <property type="entry name" value="Znf_RING"/>
</dbReference>
<evidence type="ECO:0000256" key="5">
    <source>
        <dbReference type="SAM" id="MobiDB-lite"/>
    </source>
</evidence>
<dbReference type="GO" id="GO:0008270">
    <property type="term" value="F:zinc ion binding"/>
    <property type="evidence" value="ECO:0007669"/>
    <property type="project" value="UniProtKB-KW"/>
</dbReference>
<feature type="compositionally biased region" description="Low complexity" evidence="5">
    <location>
        <begin position="511"/>
        <end position="526"/>
    </location>
</feature>